<feature type="transmembrane region" description="Helical" evidence="2">
    <location>
        <begin position="147"/>
        <end position="165"/>
    </location>
</feature>
<evidence type="ECO:0000256" key="2">
    <source>
        <dbReference type="SAM" id="Phobius"/>
    </source>
</evidence>
<dbReference type="PANTHER" id="PTHR34188">
    <property type="entry name" value="OS01G0299500 PROTEIN"/>
    <property type="match status" value="1"/>
</dbReference>
<reference evidence="3" key="2">
    <citation type="journal article" date="2024" name="Plant">
        <title>Genomic evolution and insights into agronomic trait innovations of Sesamum species.</title>
        <authorList>
            <person name="Miao H."/>
            <person name="Wang L."/>
            <person name="Qu L."/>
            <person name="Liu H."/>
            <person name="Sun Y."/>
            <person name="Le M."/>
            <person name="Wang Q."/>
            <person name="Wei S."/>
            <person name="Zheng Y."/>
            <person name="Lin W."/>
            <person name="Duan Y."/>
            <person name="Cao H."/>
            <person name="Xiong S."/>
            <person name="Wang X."/>
            <person name="Wei L."/>
            <person name="Li C."/>
            <person name="Ma Q."/>
            <person name="Ju M."/>
            <person name="Zhao R."/>
            <person name="Li G."/>
            <person name="Mu C."/>
            <person name="Tian Q."/>
            <person name="Mei H."/>
            <person name="Zhang T."/>
            <person name="Gao T."/>
            <person name="Zhang H."/>
        </authorList>
    </citation>
    <scope>NUCLEOTIDE SEQUENCE</scope>
    <source>
        <strain evidence="3">G02</strain>
    </source>
</reference>
<evidence type="ECO:0008006" key="4">
    <source>
        <dbReference type="Google" id="ProtNLM"/>
    </source>
</evidence>
<accession>A0AAW2SMH4</accession>
<feature type="region of interest" description="Disordered" evidence="1">
    <location>
        <begin position="48"/>
        <end position="99"/>
    </location>
</feature>
<keyword evidence="2" id="KW-0472">Membrane</keyword>
<proteinExistence type="predicted"/>
<organism evidence="3">
    <name type="scientific">Sesamum radiatum</name>
    <name type="common">Black benniseed</name>
    <dbReference type="NCBI Taxonomy" id="300843"/>
    <lineage>
        <taxon>Eukaryota</taxon>
        <taxon>Viridiplantae</taxon>
        <taxon>Streptophyta</taxon>
        <taxon>Embryophyta</taxon>
        <taxon>Tracheophyta</taxon>
        <taxon>Spermatophyta</taxon>
        <taxon>Magnoliopsida</taxon>
        <taxon>eudicotyledons</taxon>
        <taxon>Gunneridae</taxon>
        <taxon>Pentapetalae</taxon>
        <taxon>asterids</taxon>
        <taxon>lamiids</taxon>
        <taxon>Lamiales</taxon>
        <taxon>Pedaliaceae</taxon>
        <taxon>Sesamum</taxon>
    </lineage>
</organism>
<reference evidence="3" key="1">
    <citation type="submission" date="2020-06" db="EMBL/GenBank/DDBJ databases">
        <authorList>
            <person name="Li T."/>
            <person name="Hu X."/>
            <person name="Zhang T."/>
            <person name="Song X."/>
            <person name="Zhang H."/>
            <person name="Dai N."/>
            <person name="Sheng W."/>
            <person name="Hou X."/>
            <person name="Wei L."/>
        </authorList>
    </citation>
    <scope>NUCLEOTIDE SEQUENCE</scope>
    <source>
        <strain evidence="3">G02</strain>
        <tissue evidence="3">Leaf</tissue>
    </source>
</reference>
<keyword evidence="2" id="KW-1133">Transmembrane helix</keyword>
<evidence type="ECO:0000256" key="1">
    <source>
        <dbReference type="SAM" id="MobiDB-lite"/>
    </source>
</evidence>
<dbReference type="AlphaFoldDB" id="A0AAW2SMH4"/>
<feature type="region of interest" description="Disordered" evidence="1">
    <location>
        <begin position="213"/>
        <end position="236"/>
    </location>
</feature>
<dbReference type="EMBL" id="JACGWJ010000010">
    <property type="protein sequence ID" value="KAL0393334.1"/>
    <property type="molecule type" value="Genomic_DNA"/>
</dbReference>
<name>A0AAW2SMH4_SESRA</name>
<comment type="caution">
    <text evidence="3">The sequence shown here is derived from an EMBL/GenBank/DDBJ whole genome shotgun (WGS) entry which is preliminary data.</text>
</comment>
<evidence type="ECO:0000313" key="3">
    <source>
        <dbReference type="EMBL" id="KAL0393334.1"/>
    </source>
</evidence>
<feature type="compositionally biased region" description="Basic and acidic residues" evidence="1">
    <location>
        <begin position="226"/>
        <end position="236"/>
    </location>
</feature>
<gene>
    <name evidence="3" type="ORF">Sradi_2556200</name>
</gene>
<dbReference type="PANTHER" id="PTHR34188:SF5">
    <property type="entry name" value="OS05G0131900 PROTEIN"/>
    <property type="match status" value="1"/>
</dbReference>
<sequence>MKERDIVIDIKSCADRTKKAGDPEFSDVEVGNIPTFTVCGTPMSADELADRENSVSPSSNVKILAGISPDSGKKTKKEKRYSMSAKKPPKPPRPPRGLSLDAADQKLIKEISELARIKRARIERMKVLKRMKAAKVSSASASSSGNLIAMLFTILFCIVIIFQGCHPMGILPRNSSSIGIHGLAKSNGATEGNIVIVHEQWNISAGSVPLSGVESPSLTELIPGSDNKDDGEKATN</sequence>
<keyword evidence="2" id="KW-0812">Transmembrane</keyword>
<protein>
    <recommendedName>
        <fullName evidence="4">Transmembrane protein</fullName>
    </recommendedName>
</protein>